<dbReference type="Proteomes" id="UP000799772">
    <property type="component" value="Unassembled WGS sequence"/>
</dbReference>
<evidence type="ECO:0000313" key="4">
    <source>
        <dbReference type="Proteomes" id="UP000799772"/>
    </source>
</evidence>
<evidence type="ECO:0000256" key="1">
    <source>
        <dbReference type="SAM" id="MobiDB-lite"/>
    </source>
</evidence>
<comment type="caution">
    <text evidence="3">The sequence shown here is derived from an EMBL/GenBank/DDBJ whole genome shotgun (WGS) entry which is preliminary data.</text>
</comment>
<evidence type="ECO:0000259" key="2">
    <source>
        <dbReference type="Pfam" id="PF14420"/>
    </source>
</evidence>
<protein>
    <recommendedName>
        <fullName evidence="2">Clr5 domain-containing protein</fullName>
    </recommendedName>
</protein>
<keyword evidence="4" id="KW-1185">Reference proteome</keyword>
<sequence>MQAMPTSSDDCHSSLRSRRTNSIGESFKWIDQKVRWRAKPVPDGEWEKHKDELCDRYQHTTLREVMAYMKTKYSFTASKRQYVSRFNKWNVRKYGEEGPAGSIECKSALIKDEASSKANETLTRLLEYGSLESKNTTHLGSSEAVQSKRSLPSTFSSPSACPGGKSMKIVKPTLPSAVADETRLALRLSFGDELQLPRLQRLSSADDIVEDFETWTKEQGPFSHYAVAHTLVTTCDVSHPHDSFTIADIRNMKSTADFLHATSQLAEAFVVYTMILKYLRSTKRSPDWMLTWITMACARVATEKTQLEIVQALLWDWLQDIQDRNVPMEKYIVYKLLGALYRRMGQYVGGEPFAAAAANIVSEAEASVYSFVAFLPMEHRCFDLCSYAFLVLDCEKNSAVDTSSDFESYRLEHRFKAIQGRLLYRKPGPFEIDAGLLRNPCLRSCISWCSENLHLPKTLGLFDSECWIPYGKGDLDLKTSEDLVFKLLWGHWQASKTGRTAYHPLWTTKAEKLMGISSCEVLYTVTKMIFSAKLLDTPRRDETMSGFTTHTHVPSGCIRSSNVLSHSSLHDPPFWVDGNSSRRPCFLCVDEGAAVLRRAPDEEVARMFLDIFVKAQKESGPTRLAESFQEYSDNACYHAVANEPSHLPPLERQSSSTGGHDNTDPGVLSGATRVVIAPSQHSSEQSSFRQFKAVKLNLAKKARERHVDGTLPSSVFGKDQGDDMTFLCDSVQDSLSL</sequence>
<accession>A0A9P4IQJ7</accession>
<dbReference type="Pfam" id="PF14420">
    <property type="entry name" value="Clr5"/>
    <property type="match status" value="1"/>
</dbReference>
<evidence type="ECO:0000313" key="3">
    <source>
        <dbReference type="EMBL" id="KAF2104253.1"/>
    </source>
</evidence>
<dbReference type="OrthoDB" id="5083163at2759"/>
<feature type="domain" description="Clr5" evidence="2">
    <location>
        <begin position="43"/>
        <end position="93"/>
    </location>
</feature>
<proteinExistence type="predicted"/>
<reference evidence="3" key="1">
    <citation type="journal article" date="2020" name="Stud. Mycol.">
        <title>101 Dothideomycetes genomes: a test case for predicting lifestyles and emergence of pathogens.</title>
        <authorList>
            <person name="Haridas S."/>
            <person name="Albert R."/>
            <person name="Binder M."/>
            <person name="Bloem J."/>
            <person name="Labutti K."/>
            <person name="Salamov A."/>
            <person name="Andreopoulos B."/>
            <person name="Baker S."/>
            <person name="Barry K."/>
            <person name="Bills G."/>
            <person name="Bluhm B."/>
            <person name="Cannon C."/>
            <person name="Castanera R."/>
            <person name="Culley D."/>
            <person name="Daum C."/>
            <person name="Ezra D."/>
            <person name="Gonzalez J."/>
            <person name="Henrissat B."/>
            <person name="Kuo A."/>
            <person name="Liang C."/>
            <person name="Lipzen A."/>
            <person name="Lutzoni F."/>
            <person name="Magnuson J."/>
            <person name="Mondo S."/>
            <person name="Nolan M."/>
            <person name="Ohm R."/>
            <person name="Pangilinan J."/>
            <person name="Park H.-J."/>
            <person name="Ramirez L."/>
            <person name="Alfaro M."/>
            <person name="Sun H."/>
            <person name="Tritt A."/>
            <person name="Yoshinaga Y."/>
            <person name="Zwiers L.-H."/>
            <person name="Turgeon B."/>
            <person name="Goodwin S."/>
            <person name="Spatafora J."/>
            <person name="Crous P."/>
            <person name="Grigoriev I."/>
        </authorList>
    </citation>
    <scope>NUCLEOTIDE SEQUENCE</scope>
    <source>
        <strain evidence="3">CBS 133067</strain>
    </source>
</reference>
<gene>
    <name evidence="3" type="ORF">NA57DRAFT_51093</name>
</gene>
<dbReference type="EMBL" id="ML978121">
    <property type="protein sequence ID" value="KAF2104253.1"/>
    <property type="molecule type" value="Genomic_DNA"/>
</dbReference>
<feature type="region of interest" description="Disordered" evidence="1">
    <location>
        <begin position="645"/>
        <end position="668"/>
    </location>
</feature>
<organism evidence="3 4">
    <name type="scientific">Rhizodiscina lignyota</name>
    <dbReference type="NCBI Taxonomy" id="1504668"/>
    <lineage>
        <taxon>Eukaryota</taxon>
        <taxon>Fungi</taxon>
        <taxon>Dikarya</taxon>
        <taxon>Ascomycota</taxon>
        <taxon>Pezizomycotina</taxon>
        <taxon>Dothideomycetes</taxon>
        <taxon>Pleosporomycetidae</taxon>
        <taxon>Aulographales</taxon>
        <taxon>Rhizodiscinaceae</taxon>
        <taxon>Rhizodiscina</taxon>
    </lineage>
</organism>
<dbReference type="AlphaFoldDB" id="A0A9P4IQJ7"/>
<dbReference type="InterPro" id="IPR025676">
    <property type="entry name" value="Clr5_dom"/>
</dbReference>
<name>A0A9P4IQJ7_9PEZI</name>